<dbReference type="AlphaFoldDB" id="A0A160A1V1"/>
<organism evidence="1 2">
    <name type="scientific">Pseudomonas fluorescens</name>
    <dbReference type="NCBI Taxonomy" id="294"/>
    <lineage>
        <taxon>Bacteria</taxon>
        <taxon>Pseudomonadati</taxon>
        <taxon>Pseudomonadota</taxon>
        <taxon>Gammaproteobacteria</taxon>
        <taxon>Pseudomonadales</taxon>
        <taxon>Pseudomonadaceae</taxon>
        <taxon>Pseudomonas</taxon>
    </lineage>
</organism>
<reference evidence="2" key="1">
    <citation type="submission" date="2016-04" db="EMBL/GenBank/DDBJ databases">
        <authorList>
            <person name="Ray J."/>
            <person name="Price M."/>
            <person name="Deutschbauer A."/>
        </authorList>
    </citation>
    <scope>NUCLEOTIDE SEQUENCE [LARGE SCALE GENOMIC DNA]</scope>
    <source>
        <strain evidence="2">FW300-N2E2</strain>
    </source>
</reference>
<name>A0A160A1V1_PSEFL</name>
<gene>
    <name evidence="1" type="ORF">TK06_17725</name>
</gene>
<dbReference type="Proteomes" id="UP000076083">
    <property type="component" value="Chromosome"/>
</dbReference>
<accession>A0A160A1V1</accession>
<evidence type="ECO:0000313" key="2">
    <source>
        <dbReference type="Proteomes" id="UP000076083"/>
    </source>
</evidence>
<protein>
    <submittedName>
        <fullName evidence="1">Uncharacterized protein</fullName>
    </submittedName>
</protein>
<sequence length="80" mass="8403">MPRDTATIFVPLDEQKLPHTSCSAGELAAAPPLLESGMASMLNSTAKQAIQANASRCRDMGESARLGDQVAVFSLIGVEK</sequence>
<reference evidence="1 2" key="2">
    <citation type="journal article" date="2018" name="Nature">
        <title>Mutant phenotypes for thousands of bacterial genes of unknown function.</title>
        <authorList>
            <person name="Price M.N."/>
            <person name="Wetmore K.M."/>
            <person name="Waters R.J."/>
            <person name="Callaghan M."/>
            <person name="Ray J."/>
            <person name="Liu H."/>
            <person name="Kuehl J.V."/>
            <person name="Melnyk R.A."/>
            <person name="Lamson J.S."/>
            <person name="Suh Y."/>
            <person name="Carlson H.K."/>
            <person name="Esquivel Z."/>
            <person name="Sadeeshkumar H."/>
            <person name="Chakraborty R."/>
            <person name="Zane G.M."/>
            <person name="Rubin B.E."/>
            <person name="Wall J.D."/>
            <person name="Visel A."/>
            <person name="Bristow J."/>
            <person name="Blow M.J."/>
            <person name="Arkin A.P."/>
            <person name="Deutschbauer A.M."/>
        </authorList>
    </citation>
    <scope>NUCLEOTIDE SEQUENCE [LARGE SCALE GENOMIC DNA]</scope>
    <source>
        <strain evidence="1 2">FW300-N2E2</strain>
    </source>
</reference>
<dbReference type="EMBL" id="CP015225">
    <property type="protein sequence ID" value="AMZ72852.1"/>
    <property type="molecule type" value="Genomic_DNA"/>
</dbReference>
<evidence type="ECO:0000313" key="1">
    <source>
        <dbReference type="EMBL" id="AMZ72852.1"/>
    </source>
</evidence>
<proteinExistence type="predicted"/>